<dbReference type="NCBIfam" id="NF001947">
    <property type="entry name" value="PRK00725.1"/>
    <property type="match status" value="1"/>
</dbReference>
<dbReference type="Pfam" id="PF00483">
    <property type="entry name" value="NTP_transferase"/>
    <property type="match status" value="1"/>
</dbReference>
<evidence type="ECO:0000259" key="8">
    <source>
        <dbReference type="Pfam" id="PF24894"/>
    </source>
</evidence>
<dbReference type="GO" id="GO:0005978">
    <property type="term" value="P:glycogen biosynthetic process"/>
    <property type="evidence" value="ECO:0007669"/>
    <property type="project" value="UniProtKB-KW"/>
</dbReference>
<comment type="caution">
    <text evidence="9">The sequence shown here is derived from an EMBL/GenBank/DDBJ whole genome shotgun (WGS) entry which is preliminary data.</text>
</comment>
<keyword evidence="5" id="KW-0067">ATP-binding</keyword>
<dbReference type="NCBIfam" id="TIGR02091">
    <property type="entry name" value="glgC"/>
    <property type="match status" value="1"/>
</dbReference>
<dbReference type="InterPro" id="IPR029044">
    <property type="entry name" value="Nucleotide-diphossugar_trans"/>
</dbReference>
<dbReference type="PROSITE" id="PS00810">
    <property type="entry name" value="ADP_GLC_PYROPHOSPH_3"/>
    <property type="match status" value="1"/>
</dbReference>
<dbReference type="PANTHER" id="PTHR43523:SF2">
    <property type="entry name" value="GLUCOSE-1-PHOSPHATE ADENYLYLTRANSFERASE"/>
    <property type="match status" value="1"/>
</dbReference>
<organism evidence="9">
    <name type="scientific">mine drainage metagenome</name>
    <dbReference type="NCBI Taxonomy" id="410659"/>
    <lineage>
        <taxon>unclassified sequences</taxon>
        <taxon>metagenomes</taxon>
        <taxon>ecological metagenomes</taxon>
    </lineage>
</organism>
<protein>
    <submittedName>
        <fullName evidence="9">Glucose-1-phosphate adenylyltransferase</fullName>
        <ecNumber evidence="9">2.7.7.27</ecNumber>
    </submittedName>
</protein>
<dbReference type="PROSITE" id="PS00809">
    <property type="entry name" value="ADP_GLC_PYROPHOSPH_2"/>
    <property type="match status" value="1"/>
</dbReference>
<reference evidence="9" key="1">
    <citation type="submission" date="2016-10" db="EMBL/GenBank/DDBJ databases">
        <title>Sequence of Gallionella enrichment culture.</title>
        <authorList>
            <person name="Poehlein A."/>
            <person name="Muehling M."/>
            <person name="Daniel R."/>
        </authorList>
    </citation>
    <scope>NUCLEOTIDE SEQUENCE</scope>
</reference>
<evidence type="ECO:0000256" key="3">
    <source>
        <dbReference type="ARBA" id="ARBA00022695"/>
    </source>
</evidence>
<evidence type="ECO:0000256" key="4">
    <source>
        <dbReference type="ARBA" id="ARBA00022741"/>
    </source>
</evidence>
<evidence type="ECO:0000313" key="9">
    <source>
        <dbReference type="EMBL" id="OIQ89250.1"/>
    </source>
</evidence>
<dbReference type="InterPro" id="IPR056818">
    <property type="entry name" value="GlmU/GlgC-like_hexapep"/>
</dbReference>
<evidence type="ECO:0000259" key="7">
    <source>
        <dbReference type="Pfam" id="PF00483"/>
    </source>
</evidence>
<dbReference type="CDD" id="cd04651">
    <property type="entry name" value="LbH_G1P_AT_C"/>
    <property type="match status" value="1"/>
</dbReference>
<evidence type="ECO:0000256" key="6">
    <source>
        <dbReference type="ARBA" id="ARBA00023056"/>
    </source>
</evidence>
<feature type="domain" description="Nucleotidyl transferase" evidence="7">
    <location>
        <begin position="24"/>
        <end position="292"/>
    </location>
</feature>
<dbReference type="SUPFAM" id="SSF53448">
    <property type="entry name" value="Nucleotide-diphospho-sugar transferases"/>
    <property type="match status" value="1"/>
</dbReference>
<accession>A0A1J5R1A4</accession>
<dbReference type="InterPro" id="IPR011004">
    <property type="entry name" value="Trimer_LpxA-like_sf"/>
</dbReference>
<dbReference type="GO" id="GO:0008878">
    <property type="term" value="F:glucose-1-phosphate adenylyltransferase activity"/>
    <property type="evidence" value="ECO:0007669"/>
    <property type="project" value="UniProtKB-EC"/>
</dbReference>
<dbReference type="HAMAP" id="MF_00624">
    <property type="entry name" value="GlgC"/>
    <property type="match status" value="1"/>
</dbReference>
<dbReference type="NCBIfam" id="NF002023">
    <property type="entry name" value="PRK00844.1"/>
    <property type="match status" value="1"/>
</dbReference>
<dbReference type="SUPFAM" id="SSF51161">
    <property type="entry name" value="Trimeric LpxA-like enzymes"/>
    <property type="match status" value="1"/>
</dbReference>
<dbReference type="InterPro" id="IPR005835">
    <property type="entry name" value="NTP_transferase_dom"/>
</dbReference>
<dbReference type="Gene3D" id="2.160.10.10">
    <property type="entry name" value="Hexapeptide repeat proteins"/>
    <property type="match status" value="1"/>
</dbReference>
<keyword evidence="6" id="KW-0320">Glycogen biosynthesis</keyword>
<comment type="similarity">
    <text evidence="1">Belongs to the bacterial/plant glucose-1-phosphate adenylyltransferase family.</text>
</comment>
<evidence type="ECO:0000256" key="2">
    <source>
        <dbReference type="ARBA" id="ARBA00022679"/>
    </source>
</evidence>
<evidence type="ECO:0000256" key="5">
    <source>
        <dbReference type="ARBA" id="ARBA00022840"/>
    </source>
</evidence>
<keyword evidence="2 9" id="KW-0808">Transferase</keyword>
<dbReference type="EMBL" id="MLJW01000337">
    <property type="protein sequence ID" value="OIQ89250.1"/>
    <property type="molecule type" value="Genomic_DNA"/>
</dbReference>
<keyword evidence="3 9" id="KW-0548">Nucleotidyltransferase</keyword>
<dbReference type="AlphaFoldDB" id="A0A1J5R1A4"/>
<dbReference type="GO" id="GO:0005524">
    <property type="term" value="F:ATP binding"/>
    <property type="evidence" value="ECO:0007669"/>
    <property type="project" value="UniProtKB-KW"/>
</dbReference>
<keyword evidence="4" id="KW-0547">Nucleotide-binding</keyword>
<dbReference type="CDD" id="cd02508">
    <property type="entry name" value="ADP_Glucose_PP"/>
    <property type="match status" value="1"/>
</dbReference>
<dbReference type="Gene3D" id="3.90.550.10">
    <property type="entry name" value="Spore Coat Polysaccharide Biosynthesis Protein SpsA, Chain A"/>
    <property type="match status" value="1"/>
</dbReference>
<proteinExistence type="inferred from homology"/>
<evidence type="ECO:0000256" key="1">
    <source>
        <dbReference type="ARBA" id="ARBA00010443"/>
    </source>
</evidence>
<name>A0A1J5R1A4_9ZZZZ</name>
<dbReference type="PANTHER" id="PTHR43523">
    <property type="entry name" value="GLUCOSE-1-PHOSPHATE ADENYLYLTRANSFERASE-RELATED"/>
    <property type="match status" value="1"/>
</dbReference>
<dbReference type="InterPro" id="IPR011831">
    <property type="entry name" value="ADP-Glc_PPase"/>
</dbReference>
<dbReference type="Pfam" id="PF24894">
    <property type="entry name" value="Hexapep_GlmU"/>
    <property type="match status" value="1"/>
</dbReference>
<dbReference type="InterPro" id="IPR023049">
    <property type="entry name" value="GlgC_bac"/>
</dbReference>
<dbReference type="EC" id="2.7.7.27" evidence="9"/>
<sequence length="432" mass="47693">MNTQDRALTPAAVDIPQRLRRTLALVLAGGRGTRLKQLTDWHAKPSIPFAGKFRIVDFALSNCINSGIRRIGVLTQYKAHSLIQHIQRGWGFLRGEFNEFIELLPAQQRTEGENWYKGTADAVFQNLDIIRDHAPDYVLILAGDHVYKMDYGKMLAEHIAKNAAITVACIEVPLEKATGFGVMGVNEEGIVTHFQEKPDHPEPIPDMPGFALASMGIYIFNADLLDALLVKDAVDPGSEHDFGKDIIPALLGKVRMAAHRFQDSCVMDGGAEEAYWRDVGTLDAYWEANIDLCRVTPALNLYDNDWPIWTDQAQNPPAKFVFDADDRRGMAVDSLVSGGCIISGATVRRSMLFSNVRVNSFCLVEDTVVLPDVDFGRHASIKKAVIDRGCVIPPGLVVGEDAAQDARRFFRSEKGITLITQQMLDALEATGA</sequence>
<dbReference type="InterPro" id="IPR005836">
    <property type="entry name" value="ADP_Glu_pyroP_CS"/>
</dbReference>
<gene>
    <name evidence="9" type="primary">glgC_8</name>
    <name evidence="9" type="ORF">GALL_288590</name>
</gene>
<feature type="domain" description="Glucose-1-phosphate adenylyltransferase/Bifunctional protein GlmU-like C-terminal hexapeptide" evidence="8">
    <location>
        <begin position="316"/>
        <end position="419"/>
    </location>
</feature>